<evidence type="ECO:0000256" key="8">
    <source>
        <dbReference type="ARBA" id="ARBA00023065"/>
    </source>
</evidence>
<sequence>MFSVFNNFNSIIAFIYSNIICIFSYYYLLILSIGVFLFLSYRIPYCYSPFLFSVFLLTVVFSSFVSLFFRRIFDNVHEFFSSFVPVGTPLYICPLVCVAETISYIIRPIVLILRPFINISLGCFGAVALCNLCFNSWVWFLVLFVLFFYEVFVAVVHWYIVTSILSFSVDH</sequence>
<proteinExistence type="inferred from homology"/>
<evidence type="ECO:0000256" key="6">
    <source>
        <dbReference type="ARBA" id="ARBA00022781"/>
    </source>
</evidence>
<reference evidence="12" key="1">
    <citation type="submission" date="2018-06" db="EMBL/GenBank/DDBJ databases">
        <authorList>
            <person name="Gao J.F."/>
            <person name="Zeng M.H."/>
            <person name="Chang Q.C."/>
            <person name="Wang C.R."/>
        </authorList>
    </citation>
    <scope>NUCLEOTIDE SEQUENCE</scope>
</reference>
<geneLocation type="mitochondrion" evidence="12"/>
<feature type="transmembrane region" description="Helical" evidence="11">
    <location>
        <begin position="12"/>
        <end position="38"/>
    </location>
</feature>
<name>A0A4P8J9V9_9CEST</name>
<evidence type="ECO:0000256" key="2">
    <source>
        <dbReference type="ARBA" id="ARBA00006810"/>
    </source>
</evidence>
<comment type="similarity">
    <text evidence="2">Belongs to the ATPase A chain family.</text>
</comment>
<dbReference type="GO" id="GO:0006754">
    <property type="term" value="P:ATP biosynthetic process"/>
    <property type="evidence" value="ECO:0007669"/>
    <property type="project" value="UniProtKB-KW"/>
</dbReference>
<keyword evidence="7 11" id="KW-1133">Transmembrane helix</keyword>
<reference evidence="12" key="2">
    <citation type="journal article" date="2019" name="Mitochondrial DNA Part B Resour">
        <title>The complete mitochondrial genome of Fimbriaria fasciolaris (Hymenolepididae).</title>
        <authorList>
            <person name="Chang Q.-C."/>
            <person name="Hu Y."/>
            <person name="Zeng M.-H."/>
            <person name="Gao J.-F."/>
            <person name="Li Y."/>
            <person name="Lu Y.-X."/>
            <person name="Wang C.-R."/>
        </authorList>
    </citation>
    <scope>NUCLEOTIDE SEQUENCE</scope>
</reference>
<keyword evidence="10" id="KW-0066">ATP synthesis</keyword>
<feature type="transmembrane region" description="Helical" evidence="11">
    <location>
        <begin position="118"/>
        <end position="140"/>
    </location>
</feature>
<organism evidence="12">
    <name type="scientific">Fimbriaria fasciolaris</name>
    <dbReference type="NCBI Taxonomy" id="2572217"/>
    <lineage>
        <taxon>Eukaryota</taxon>
        <taxon>Metazoa</taxon>
        <taxon>Spiralia</taxon>
        <taxon>Lophotrochozoa</taxon>
        <taxon>Platyhelminthes</taxon>
        <taxon>Cestoda</taxon>
        <taxon>Eucestoda</taxon>
        <taxon>Cyclophyllidea</taxon>
        <taxon>Hymenolepididae</taxon>
        <taxon>Fimbriaria</taxon>
    </lineage>
</organism>
<evidence type="ECO:0000313" key="12">
    <source>
        <dbReference type="EMBL" id="QCP68151.1"/>
    </source>
</evidence>
<evidence type="ECO:0000256" key="11">
    <source>
        <dbReference type="SAM" id="Phobius"/>
    </source>
</evidence>
<feature type="transmembrane region" description="Helical" evidence="11">
    <location>
        <begin position="146"/>
        <end position="169"/>
    </location>
</feature>
<keyword evidence="9 11" id="KW-0472">Membrane</keyword>
<dbReference type="Gene3D" id="1.20.120.220">
    <property type="entry name" value="ATP synthase, F0 complex, subunit A"/>
    <property type="match status" value="1"/>
</dbReference>
<dbReference type="AlphaFoldDB" id="A0A4P8J9V9"/>
<evidence type="ECO:0000256" key="4">
    <source>
        <dbReference type="ARBA" id="ARBA00022547"/>
    </source>
</evidence>
<evidence type="ECO:0000256" key="10">
    <source>
        <dbReference type="ARBA" id="ARBA00023310"/>
    </source>
</evidence>
<keyword evidence="6" id="KW-0375">Hydrogen ion transport</keyword>
<keyword evidence="8" id="KW-0406">Ion transport</keyword>
<accession>A0A4P8J9V9</accession>
<dbReference type="GO" id="GO:1902600">
    <property type="term" value="P:proton transmembrane transport"/>
    <property type="evidence" value="ECO:0007669"/>
    <property type="project" value="UniProtKB-KW"/>
</dbReference>
<keyword evidence="3" id="KW-0813">Transport</keyword>
<dbReference type="InterPro" id="IPR035908">
    <property type="entry name" value="F0_ATP_A_sf"/>
</dbReference>
<feature type="transmembrane region" description="Helical" evidence="11">
    <location>
        <begin position="89"/>
        <end position="106"/>
    </location>
</feature>
<evidence type="ECO:0000256" key="5">
    <source>
        <dbReference type="ARBA" id="ARBA00022692"/>
    </source>
</evidence>
<gene>
    <name evidence="12" type="primary">ATP6</name>
</gene>
<feature type="transmembrane region" description="Helical" evidence="11">
    <location>
        <begin position="50"/>
        <end position="69"/>
    </location>
</feature>
<evidence type="ECO:0000256" key="1">
    <source>
        <dbReference type="ARBA" id="ARBA00004141"/>
    </source>
</evidence>
<keyword evidence="4" id="KW-0138">CF(0)</keyword>
<dbReference type="GO" id="GO:0045259">
    <property type="term" value="C:proton-transporting ATP synthase complex"/>
    <property type="evidence" value="ECO:0007669"/>
    <property type="project" value="UniProtKB-KW"/>
</dbReference>
<evidence type="ECO:0000256" key="7">
    <source>
        <dbReference type="ARBA" id="ARBA00022989"/>
    </source>
</evidence>
<evidence type="ECO:0000256" key="3">
    <source>
        <dbReference type="ARBA" id="ARBA00022448"/>
    </source>
</evidence>
<protein>
    <submittedName>
        <fullName evidence="12">ATP synthase F0 subunit 6</fullName>
    </submittedName>
</protein>
<keyword evidence="5 11" id="KW-0812">Transmembrane</keyword>
<evidence type="ECO:0000256" key="9">
    <source>
        <dbReference type="ARBA" id="ARBA00023136"/>
    </source>
</evidence>
<dbReference type="SUPFAM" id="SSF81336">
    <property type="entry name" value="F1F0 ATP synthase subunit A"/>
    <property type="match status" value="1"/>
</dbReference>
<comment type="subcellular location">
    <subcellularLocation>
        <location evidence="1">Membrane</location>
        <topology evidence="1">Multi-pass membrane protein</topology>
    </subcellularLocation>
</comment>
<keyword evidence="12" id="KW-0496">Mitochondrion</keyword>
<dbReference type="EMBL" id="MH551238">
    <property type="protein sequence ID" value="QCP68151.1"/>
    <property type="molecule type" value="Genomic_DNA"/>
</dbReference>